<gene>
    <name evidence="1" type="ORF">ACFPPA_05580</name>
</gene>
<keyword evidence="2" id="KW-1185">Reference proteome</keyword>
<evidence type="ECO:0008006" key="3">
    <source>
        <dbReference type="Google" id="ProtNLM"/>
    </source>
</evidence>
<reference evidence="2" key="1">
    <citation type="journal article" date="2019" name="Int. J. Syst. Evol. Microbiol.">
        <title>The Global Catalogue of Microorganisms (GCM) 10K type strain sequencing project: providing services to taxonomists for standard genome sequencing and annotation.</title>
        <authorList>
            <consortium name="The Broad Institute Genomics Platform"/>
            <consortium name="The Broad Institute Genome Sequencing Center for Infectious Disease"/>
            <person name="Wu L."/>
            <person name="Ma J."/>
        </authorList>
    </citation>
    <scope>NUCLEOTIDE SEQUENCE [LARGE SCALE GENOMIC DNA]</scope>
    <source>
        <strain evidence="2">CGMCC 1.16619</strain>
    </source>
</reference>
<protein>
    <recommendedName>
        <fullName evidence="3">Phage tail protein</fullName>
    </recommendedName>
</protein>
<organism evidence="1 2">
    <name type="scientific">Rhodanobacter ginsengisoli</name>
    <dbReference type="NCBI Taxonomy" id="418646"/>
    <lineage>
        <taxon>Bacteria</taxon>
        <taxon>Pseudomonadati</taxon>
        <taxon>Pseudomonadota</taxon>
        <taxon>Gammaproteobacteria</taxon>
        <taxon>Lysobacterales</taxon>
        <taxon>Rhodanobacteraceae</taxon>
        <taxon>Rhodanobacter</taxon>
    </lineage>
</organism>
<evidence type="ECO:0000313" key="1">
    <source>
        <dbReference type="EMBL" id="MFC5525209.1"/>
    </source>
</evidence>
<proteinExistence type="predicted"/>
<evidence type="ECO:0000313" key="2">
    <source>
        <dbReference type="Proteomes" id="UP001596114"/>
    </source>
</evidence>
<dbReference type="Proteomes" id="UP001596114">
    <property type="component" value="Unassembled WGS sequence"/>
</dbReference>
<dbReference type="EMBL" id="JBHSNF010000001">
    <property type="protein sequence ID" value="MFC5525209.1"/>
    <property type="molecule type" value="Genomic_DNA"/>
</dbReference>
<accession>A0ABW0QJT3</accession>
<name>A0ABW0QJT3_9GAMM</name>
<dbReference type="RefSeq" id="WP_377318072.1">
    <property type="nucleotide sequence ID" value="NZ_JBHSNF010000001.1"/>
</dbReference>
<sequence>MAFTTGTANSMADVLTALQAACTTGGWTLSGNVLWKGNCYVSVVASATNLIAQGGLGIDGSNALTTPCPTSRVLQAPGFAPVTWPATYFIFVYANEVYLVLRYGLDTYLYLAFGDSALPGAAAGMGVWFGASSPLINPTDVYQYWDRAGGWVDNFGHYVHIGGMFFASFLNANNAIIYSPLDAAGWIGGRAADIGGDLVKVQPNAWNGESTLVPIQPFHVRASNKISVIAELTYARMVRIDNIEPEAIVTLGTDEWMVFPWYKKSTAARDGSGSIAASDGTHTGTFGWAIRKNG</sequence>
<comment type="caution">
    <text evidence="1">The sequence shown here is derived from an EMBL/GenBank/DDBJ whole genome shotgun (WGS) entry which is preliminary data.</text>
</comment>